<dbReference type="PANTHER" id="PTHR23028">
    <property type="entry name" value="ACETYLTRANSFERASE"/>
    <property type="match status" value="1"/>
</dbReference>
<feature type="transmembrane region" description="Helical" evidence="1">
    <location>
        <begin position="224"/>
        <end position="244"/>
    </location>
</feature>
<feature type="transmembrane region" description="Helical" evidence="1">
    <location>
        <begin position="342"/>
        <end position="365"/>
    </location>
</feature>
<dbReference type="AlphaFoldDB" id="A0A8J3RNH8"/>
<evidence type="ECO:0000313" key="4">
    <source>
        <dbReference type="Proteomes" id="UP000616724"/>
    </source>
</evidence>
<dbReference type="Proteomes" id="UP000616724">
    <property type="component" value="Unassembled WGS sequence"/>
</dbReference>
<evidence type="ECO:0000313" key="3">
    <source>
        <dbReference type="EMBL" id="GIH75463.1"/>
    </source>
</evidence>
<dbReference type="GO" id="GO:0016020">
    <property type="term" value="C:membrane"/>
    <property type="evidence" value="ECO:0007669"/>
    <property type="project" value="TreeGrafter"/>
</dbReference>
<feature type="transmembrane region" description="Helical" evidence="1">
    <location>
        <begin position="60"/>
        <end position="84"/>
    </location>
</feature>
<dbReference type="EMBL" id="BOOH01000016">
    <property type="protein sequence ID" value="GIH75463.1"/>
    <property type="molecule type" value="Genomic_DNA"/>
</dbReference>
<reference evidence="3 4" key="1">
    <citation type="submission" date="2021-01" db="EMBL/GenBank/DDBJ databases">
        <title>Whole genome shotgun sequence of Planobispora longispora NBRC 13918.</title>
        <authorList>
            <person name="Komaki H."/>
            <person name="Tamura T."/>
        </authorList>
    </citation>
    <scope>NUCLEOTIDE SEQUENCE [LARGE SCALE GENOMIC DNA]</scope>
    <source>
        <strain evidence="3 4">NBRC 13918</strain>
    </source>
</reference>
<comment type="caution">
    <text evidence="3">The sequence shown here is derived from an EMBL/GenBank/DDBJ whole genome shotgun (WGS) entry which is preliminary data.</text>
</comment>
<feature type="domain" description="Acyltransferase 3" evidence="2">
    <location>
        <begin position="20"/>
        <end position="362"/>
    </location>
</feature>
<feature type="transmembrane region" description="Helical" evidence="1">
    <location>
        <begin position="309"/>
        <end position="330"/>
    </location>
</feature>
<name>A0A8J3RNH8_9ACTN</name>
<protein>
    <submittedName>
        <fullName evidence="3">Acyltransferase</fullName>
    </submittedName>
</protein>
<dbReference type="GO" id="GO:0016747">
    <property type="term" value="F:acyltransferase activity, transferring groups other than amino-acyl groups"/>
    <property type="evidence" value="ECO:0007669"/>
    <property type="project" value="InterPro"/>
</dbReference>
<feature type="transmembrane region" description="Helical" evidence="1">
    <location>
        <begin position="251"/>
        <end position="271"/>
    </location>
</feature>
<keyword evidence="1" id="KW-0472">Membrane</keyword>
<dbReference type="InterPro" id="IPR002656">
    <property type="entry name" value="Acyl_transf_3_dom"/>
</dbReference>
<keyword evidence="1" id="KW-0812">Transmembrane</keyword>
<dbReference type="InterPro" id="IPR050879">
    <property type="entry name" value="Acyltransferase_3"/>
</dbReference>
<keyword evidence="4" id="KW-1185">Reference proteome</keyword>
<evidence type="ECO:0000256" key="1">
    <source>
        <dbReference type="SAM" id="Phobius"/>
    </source>
</evidence>
<dbReference type="GO" id="GO:0000271">
    <property type="term" value="P:polysaccharide biosynthetic process"/>
    <property type="evidence" value="ECO:0007669"/>
    <property type="project" value="TreeGrafter"/>
</dbReference>
<proteinExistence type="predicted"/>
<feature type="transmembrane region" description="Helical" evidence="1">
    <location>
        <begin position="152"/>
        <end position="174"/>
    </location>
</feature>
<organism evidence="3 4">
    <name type="scientific">Planobispora longispora</name>
    <dbReference type="NCBI Taxonomy" id="28887"/>
    <lineage>
        <taxon>Bacteria</taxon>
        <taxon>Bacillati</taxon>
        <taxon>Actinomycetota</taxon>
        <taxon>Actinomycetes</taxon>
        <taxon>Streptosporangiales</taxon>
        <taxon>Streptosporangiaceae</taxon>
        <taxon>Planobispora</taxon>
    </lineage>
</organism>
<keyword evidence="1" id="KW-1133">Transmembrane helix</keyword>
<evidence type="ECO:0000259" key="2">
    <source>
        <dbReference type="Pfam" id="PF01757"/>
    </source>
</evidence>
<keyword evidence="3" id="KW-0012">Acyltransferase</keyword>
<feature type="transmembrane region" description="Helical" evidence="1">
    <location>
        <begin position="181"/>
        <end position="204"/>
    </location>
</feature>
<sequence length="395" mass="43836">MPPSKFANRNSEDARTRLPSLTGMRFIAAFSVFAIHALLTPVFAEKSLQMFPAPGGTAMLMWQSGFVGVSFFFILSGFVLAWSMRPGAGARSFWRRRFFKIYPNHLLTLVAAIVLFGGVFQMPLDLTTGILNALLVHSFFPQMEIWTSFNSVSWSLSNEAFFYLLFPLLWLAVGRIRPERLWLWAGVVVGVIFAVPPAAALIFPDGPWDPLTRSPYLEFWFTSKFPPVRLLEFVFGMILARIVMTGRKVPLNLGSWTLVTVVVFFVAPYLPLTYPQVAAMVVPLGLLIATGAQADIAGRRTWLAGRPMVWLGEISFAFYMCHLLVLNYGHTLLGGGSWDTPAALGVLAILFLASLAVAWLMYTLVEKPMMRFSRPRRARTAEPAEAAVPVTASSG</sequence>
<gene>
    <name evidence="3" type="ORF">Plo01_18920</name>
</gene>
<accession>A0A8J3RNH8</accession>
<dbReference type="Pfam" id="PF01757">
    <property type="entry name" value="Acyl_transf_3"/>
    <property type="match status" value="1"/>
</dbReference>
<keyword evidence="3" id="KW-0808">Transferase</keyword>
<feature type="transmembrane region" description="Helical" evidence="1">
    <location>
        <begin position="105"/>
        <end position="124"/>
    </location>
</feature>
<feature type="transmembrane region" description="Helical" evidence="1">
    <location>
        <begin position="277"/>
        <end position="297"/>
    </location>
</feature>
<dbReference type="PANTHER" id="PTHR23028:SF53">
    <property type="entry name" value="ACYL_TRANSF_3 DOMAIN-CONTAINING PROTEIN"/>
    <property type="match status" value="1"/>
</dbReference>